<dbReference type="PANTHER" id="PTHR39453:SF1">
    <property type="entry name" value="PHOSPHATE PROPANOYLTRANSFERASE"/>
    <property type="match status" value="1"/>
</dbReference>
<evidence type="ECO:0000256" key="9">
    <source>
        <dbReference type="ARBA" id="ARBA00030044"/>
    </source>
</evidence>
<gene>
    <name evidence="12" type="ORF">A2856_02350</name>
</gene>
<evidence type="ECO:0000256" key="6">
    <source>
        <dbReference type="ARBA" id="ARBA00022723"/>
    </source>
</evidence>
<evidence type="ECO:0000256" key="3">
    <source>
        <dbReference type="ARBA" id="ARBA00012206"/>
    </source>
</evidence>
<keyword evidence="6" id="KW-0479">Metal-binding</keyword>
<dbReference type="InterPro" id="IPR008300">
    <property type="entry name" value="PTAC"/>
</dbReference>
<dbReference type="PANTHER" id="PTHR39453">
    <property type="entry name" value="PHOSPHATE PROPANOYLTRANSFERASE"/>
    <property type="match status" value="1"/>
</dbReference>
<dbReference type="Pfam" id="PF06130">
    <property type="entry name" value="PTAC"/>
    <property type="match status" value="1"/>
</dbReference>
<evidence type="ECO:0000313" key="12">
    <source>
        <dbReference type="EMBL" id="OGL66511.1"/>
    </source>
</evidence>
<dbReference type="STRING" id="1802385.A2856_02350"/>
<accession>A0A1F7TKK7</accession>
<sequence>MRIPIVVHHRHVHLSKKDMDALFGPKMTPLSDLGHKGQHAYQETVDVVGERGVLERVRVLGPSRDETQLELSPVEAIALGLDAPVRSSGDLARAATVKLKGPKGEVRRRCAIIPVRHLHADLADATRLGVSHNDVVTLEVDGHRRIEQVLVRVHPTFALECHLSPDEAAELWVHTGDTAHLAKPG</sequence>
<evidence type="ECO:0000256" key="5">
    <source>
        <dbReference type="ARBA" id="ARBA00022679"/>
    </source>
</evidence>
<keyword evidence="7" id="KW-0862">Zinc</keyword>
<dbReference type="Proteomes" id="UP000177885">
    <property type="component" value="Unassembled WGS sequence"/>
</dbReference>
<dbReference type="AlphaFoldDB" id="A0A1F7TKK7"/>
<evidence type="ECO:0000313" key="13">
    <source>
        <dbReference type="Proteomes" id="UP000177885"/>
    </source>
</evidence>
<comment type="caution">
    <text evidence="12">The sequence shown here is derived from an EMBL/GenBank/DDBJ whole genome shotgun (WGS) entry which is preliminary data.</text>
</comment>
<evidence type="ECO:0000256" key="4">
    <source>
        <dbReference type="ARBA" id="ARBA00020837"/>
    </source>
</evidence>
<comment type="similarity">
    <text evidence="2">Belongs to the PduL family.</text>
</comment>
<dbReference type="EMBL" id="MGDT01000007">
    <property type="protein sequence ID" value="OGL66511.1"/>
    <property type="molecule type" value="Genomic_DNA"/>
</dbReference>
<evidence type="ECO:0000256" key="8">
    <source>
        <dbReference type="ARBA" id="ARBA00023315"/>
    </source>
</evidence>
<keyword evidence="5" id="KW-0808">Transferase</keyword>
<dbReference type="EC" id="2.3.1.222" evidence="3"/>
<evidence type="ECO:0000256" key="1">
    <source>
        <dbReference type="ARBA" id="ARBA00001947"/>
    </source>
</evidence>
<evidence type="ECO:0000256" key="2">
    <source>
        <dbReference type="ARBA" id="ARBA00007342"/>
    </source>
</evidence>
<keyword evidence="8" id="KW-0012">Acyltransferase</keyword>
<comment type="cofactor">
    <cofactor evidence="1">
        <name>Zn(2+)</name>
        <dbReference type="ChEBI" id="CHEBI:29105"/>
    </cofactor>
</comment>
<protein>
    <recommendedName>
        <fullName evidence="4">Phosphate propanoyltransferase</fullName>
        <ecNumber evidence="3">2.3.1.222</ecNumber>
    </recommendedName>
    <alternativeName>
        <fullName evidence="10">Phosphate acyltransferase PduL</fullName>
    </alternativeName>
    <alternativeName>
        <fullName evidence="9">Phosphotransacylase PduL</fullName>
    </alternativeName>
    <alternativeName>
        <fullName evidence="11">Propanediol utilization protein PduL</fullName>
    </alternativeName>
</protein>
<evidence type="ECO:0000256" key="11">
    <source>
        <dbReference type="ARBA" id="ARBA00033077"/>
    </source>
</evidence>
<evidence type="ECO:0000256" key="10">
    <source>
        <dbReference type="ARBA" id="ARBA00030939"/>
    </source>
</evidence>
<evidence type="ECO:0000256" key="7">
    <source>
        <dbReference type="ARBA" id="ARBA00022833"/>
    </source>
</evidence>
<dbReference type="GO" id="GO:0046872">
    <property type="term" value="F:metal ion binding"/>
    <property type="evidence" value="ECO:0007669"/>
    <property type="project" value="UniProtKB-KW"/>
</dbReference>
<organism evidence="12 13">
    <name type="scientific">Candidatus Uhrbacteria bacterium RIFCSPHIGHO2_01_FULL_63_20</name>
    <dbReference type="NCBI Taxonomy" id="1802385"/>
    <lineage>
        <taxon>Bacteria</taxon>
        <taxon>Candidatus Uhriibacteriota</taxon>
    </lineage>
</organism>
<proteinExistence type="inferred from homology"/>
<dbReference type="GO" id="GO:0016747">
    <property type="term" value="F:acyltransferase activity, transferring groups other than amino-acyl groups"/>
    <property type="evidence" value="ECO:0007669"/>
    <property type="project" value="InterPro"/>
</dbReference>
<reference evidence="12 13" key="1">
    <citation type="journal article" date="2016" name="Nat. Commun.">
        <title>Thousands of microbial genomes shed light on interconnected biogeochemical processes in an aquifer system.</title>
        <authorList>
            <person name="Anantharaman K."/>
            <person name="Brown C.T."/>
            <person name="Hug L.A."/>
            <person name="Sharon I."/>
            <person name="Castelle C.J."/>
            <person name="Probst A.J."/>
            <person name="Thomas B.C."/>
            <person name="Singh A."/>
            <person name="Wilkins M.J."/>
            <person name="Karaoz U."/>
            <person name="Brodie E.L."/>
            <person name="Williams K.H."/>
            <person name="Hubbard S.S."/>
            <person name="Banfield J.F."/>
        </authorList>
    </citation>
    <scope>NUCLEOTIDE SEQUENCE [LARGE SCALE GENOMIC DNA]</scope>
</reference>
<name>A0A1F7TKK7_9BACT</name>